<feature type="non-terminal residue" evidence="2">
    <location>
        <position position="167"/>
    </location>
</feature>
<evidence type="ECO:0000313" key="3">
    <source>
        <dbReference type="Proteomes" id="UP000281553"/>
    </source>
</evidence>
<organism evidence="2 3">
    <name type="scientific">Dibothriocephalus latus</name>
    <name type="common">Fish tapeworm</name>
    <name type="synonym">Diphyllobothrium latum</name>
    <dbReference type="NCBI Taxonomy" id="60516"/>
    <lineage>
        <taxon>Eukaryota</taxon>
        <taxon>Metazoa</taxon>
        <taxon>Spiralia</taxon>
        <taxon>Lophotrochozoa</taxon>
        <taxon>Platyhelminthes</taxon>
        <taxon>Cestoda</taxon>
        <taxon>Eucestoda</taxon>
        <taxon>Diphyllobothriidea</taxon>
        <taxon>Diphyllobothriidae</taxon>
        <taxon>Dibothriocephalus</taxon>
    </lineage>
</organism>
<evidence type="ECO:0000313" key="2">
    <source>
        <dbReference type="EMBL" id="VDN13352.1"/>
    </source>
</evidence>
<dbReference type="AlphaFoldDB" id="A0A3P7NYP6"/>
<keyword evidence="3" id="KW-1185">Reference proteome</keyword>
<dbReference type="EMBL" id="UYRU01056189">
    <property type="protein sequence ID" value="VDN13352.1"/>
    <property type="molecule type" value="Genomic_DNA"/>
</dbReference>
<feature type="transmembrane region" description="Helical" evidence="1">
    <location>
        <begin position="42"/>
        <end position="62"/>
    </location>
</feature>
<protein>
    <submittedName>
        <fullName evidence="2">Uncharacterized protein</fullName>
    </submittedName>
</protein>
<gene>
    <name evidence="2" type="ORF">DILT_LOCUS9183</name>
</gene>
<keyword evidence="1" id="KW-1133">Transmembrane helix</keyword>
<sequence length="167" mass="18716">MDPGHNNPDGTSIWSFYWSMLYHHMCATFGRTNALLRSYEPLVLIAVTLSGLFSVNLLLALLGRLEQPRNWKALLFRFVTCLPKIKSIKEKKLLEVKKSIFESVHGKNPQLPYRQALPPKPMSADAIKSTARGLSSGSAVDWRSGRMSGTVYPANEELSQLLIQARS</sequence>
<dbReference type="Proteomes" id="UP000281553">
    <property type="component" value="Unassembled WGS sequence"/>
</dbReference>
<keyword evidence="1" id="KW-0472">Membrane</keyword>
<proteinExistence type="predicted"/>
<reference evidence="2 3" key="1">
    <citation type="submission" date="2018-11" db="EMBL/GenBank/DDBJ databases">
        <authorList>
            <consortium name="Pathogen Informatics"/>
        </authorList>
    </citation>
    <scope>NUCLEOTIDE SEQUENCE [LARGE SCALE GENOMIC DNA]</scope>
</reference>
<evidence type="ECO:0000256" key="1">
    <source>
        <dbReference type="SAM" id="Phobius"/>
    </source>
</evidence>
<dbReference type="OrthoDB" id="10254570at2759"/>
<keyword evidence="1" id="KW-0812">Transmembrane</keyword>
<name>A0A3P7NYP6_DIBLA</name>
<accession>A0A3P7NYP6</accession>